<dbReference type="SUPFAM" id="SSF110296">
    <property type="entry name" value="Oligoxyloglucan reducing end-specific cellobiohydrolase"/>
    <property type="match status" value="2"/>
</dbReference>
<dbReference type="EMBL" id="MGDT01000006">
    <property type="protein sequence ID" value="OGL66787.1"/>
    <property type="molecule type" value="Genomic_DNA"/>
</dbReference>
<dbReference type="Proteomes" id="UP000177885">
    <property type="component" value="Unassembled WGS sequence"/>
</dbReference>
<comment type="caution">
    <text evidence="3">The sequence shown here is derived from an EMBL/GenBank/DDBJ whole genome shotgun (WGS) entry which is preliminary data.</text>
</comment>
<accession>A0A1F7TMN0</accession>
<gene>
    <name evidence="3" type="ORF">A2856_03410</name>
</gene>
<proteinExistence type="predicted"/>
<name>A0A1F7TMN0_9BACT</name>
<dbReference type="AlphaFoldDB" id="A0A1F7TMN0"/>
<sequence>MKSRLLIPLLALSLVGAGCNIPGLGPKDAAKGPDGGLWKSANAGSSWAQAVTLPGPKGVGTLANVNVLAFEADPSDASILYLGTRENGLFVSEDAAASWRQPRAATLREGAISAVAVDPKAGCTVYAARGARVMKSTDCLRGVTDAYVDTRAKVEVAAVVVDWYDPNVVWLGLTNGDVLKSLDAGRSWRTVNATKANVSAILVSRADSRQVLVGTQKGGFFRTNDGGATWKQVDKELKDFRNGNKVTALVGDKGSGTVIAATGYGLLKSRDFGATWEALTLLTAPGQVAVKAVAIDPKKADRLFYATAGTFYQSTDAGVTWSTRPLPSAREPQVLQLAPDSSDTLFLGVAAATQ</sequence>
<dbReference type="Pfam" id="PF14870">
    <property type="entry name" value="PSII_BNR"/>
    <property type="match status" value="1"/>
</dbReference>
<dbReference type="Gene3D" id="2.130.10.10">
    <property type="entry name" value="YVTN repeat-like/Quinoprotein amine dehydrogenase"/>
    <property type="match status" value="4"/>
</dbReference>
<dbReference type="InterPro" id="IPR028203">
    <property type="entry name" value="PSII_CF48-like_dom"/>
</dbReference>
<evidence type="ECO:0000259" key="2">
    <source>
        <dbReference type="Pfam" id="PF14870"/>
    </source>
</evidence>
<dbReference type="InterPro" id="IPR052025">
    <property type="entry name" value="Xyloglucanase_GH74"/>
</dbReference>
<protein>
    <recommendedName>
        <fullName evidence="2">Photosynthesis system II assembly factor Ycf48/Hcf136-like domain-containing protein</fullName>
    </recommendedName>
</protein>
<evidence type="ECO:0000256" key="1">
    <source>
        <dbReference type="SAM" id="SignalP"/>
    </source>
</evidence>
<feature type="chain" id="PRO_5009532855" description="Photosynthesis system II assembly factor Ycf48/Hcf136-like domain-containing protein" evidence="1">
    <location>
        <begin position="18"/>
        <end position="354"/>
    </location>
</feature>
<evidence type="ECO:0000313" key="4">
    <source>
        <dbReference type="Proteomes" id="UP000177885"/>
    </source>
</evidence>
<keyword evidence="1" id="KW-0732">Signal</keyword>
<dbReference type="InterPro" id="IPR015943">
    <property type="entry name" value="WD40/YVTN_repeat-like_dom_sf"/>
</dbReference>
<dbReference type="STRING" id="1802385.A2856_03410"/>
<reference evidence="3 4" key="1">
    <citation type="journal article" date="2016" name="Nat. Commun.">
        <title>Thousands of microbial genomes shed light on interconnected biogeochemical processes in an aquifer system.</title>
        <authorList>
            <person name="Anantharaman K."/>
            <person name="Brown C.T."/>
            <person name="Hug L.A."/>
            <person name="Sharon I."/>
            <person name="Castelle C.J."/>
            <person name="Probst A.J."/>
            <person name="Thomas B.C."/>
            <person name="Singh A."/>
            <person name="Wilkins M.J."/>
            <person name="Karaoz U."/>
            <person name="Brodie E.L."/>
            <person name="Williams K.H."/>
            <person name="Hubbard S.S."/>
            <person name="Banfield J.F."/>
        </authorList>
    </citation>
    <scope>NUCLEOTIDE SEQUENCE [LARGE SCALE GENOMIC DNA]</scope>
</reference>
<dbReference type="GO" id="GO:0010411">
    <property type="term" value="P:xyloglucan metabolic process"/>
    <property type="evidence" value="ECO:0007669"/>
    <property type="project" value="TreeGrafter"/>
</dbReference>
<evidence type="ECO:0000313" key="3">
    <source>
        <dbReference type="EMBL" id="OGL66787.1"/>
    </source>
</evidence>
<dbReference type="PROSITE" id="PS51257">
    <property type="entry name" value="PROKAR_LIPOPROTEIN"/>
    <property type="match status" value="1"/>
</dbReference>
<feature type="domain" description="Photosynthesis system II assembly factor Ycf48/Hcf136-like" evidence="2">
    <location>
        <begin position="209"/>
        <end position="323"/>
    </location>
</feature>
<organism evidence="3 4">
    <name type="scientific">Candidatus Uhrbacteria bacterium RIFCSPHIGHO2_01_FULL_63_20</name>
    <dbReference type="NCBI Taxonomy" id="1802385"/>
    <lineage>
        <taxon>Bacteria</taxon>
        <taxon>Candidatus Uhriibacteriota</taxon>
    </lineage>
</organism>
<feature type="signal peptide" evidence="1">
    <location>
        <begin position="1"/>
        <end position="17"/>
    </location>
</feature>
<dbReference type="PANTHER" id="PTHR43739:SF5">
    <property type="entry name" value="EXO-ALPHA-SIALIDASE"/>
    <property type="match status" value="1"/>
</dbReference>
<dbReference type="PANTHER" id="PTHR43739">
    <property type="entry name" value="XYLOGLUCANASE (EUROFUNG)"/>
    <property type="match status" value="1"/>
</dbReference>